<dbReference type="Gene3D" id="3.40.190.10">
    <property type="entry name" value="Periplasmic binding protein-like II"/>
    <property type="match status" value="1"/>
</dbReference>
<comment type="caution">
    <text evidence="6">The sequence shown here is derived from an EMBL/GenBank/DDBJ whole genome shotgun (WGS) entry which is preliminary data.</text>
</comment>
<name>A0ABD5YW81_9EURY</name>
<feature type="region of interest" description="Disordered" evidence="4">
    <location>
        <begin position="21"/>
        <end position="50"/>
    </location>
</feature>
<sequence>WNELVMPRQNQNDLIPAARSGNITSTYHNSPNADDANSLPDGWKSKNVGGPTPGGPALICNHEHDIYGMREVKQAFAHIVRGQGVSESLGTHYTDPVPPTYTFSKQLMETYMGSPIEGNLNVYNSTDKASELLQSAGFTEKNGKWHQPDGSPFEPTIKVFKGAPFTPTAQTVAGQLSNFGIETDVQVVESGVFFSKYPEGQYDLVVEFWSAGGANPYFGFLRNTIGFTGSSMLYPNEVTVPKVGNMGGQEQTFNVEELLNSALTADGQDQFVSEMRKLAWIANVTLPEIPTVMWKRIFFYDTNGWNWPADDSPLYGYNDLPSWPMRQGEISPSN</sequence>
<feature type="domain" description="Solute-binding protein family 5" evidence="5">
    <location>
        <begin position="15"/>
        <end position="220"/>
    </location>
</feature>
<evidence type="ECO:0000256" key="1">
    <source>
        <dbReference type="ARBA" id="ARBA00005695"/>
    </source>
</evidence>
<dbReference type="SUPFAM" id="SSF53850">
    <property type="entry name" value="Periplasmic binding protein-like II"/>
    <property type="match status" value="1"/>
</dbReference>
<keyword evidence="2" id="KW-0813">Transport</keyword>
<gene>
    <name evidence="6" type="ORF">ACFQL7_23525</name>
</gene>
<dbReference type="AlphaFoldDB" id="A0ABD5YW81"/>
<feature type="compositionally biased region" description="Polar residues" evidence="4">
    <location>
        <begin position="21"/>
        <end position="32"/>
    </location>
</feature>
<keyword evidence="3" id="KW-0732">Signal</keyword>
<dbReference type="InterPro" id="IPR039424">
    <property type="entry name" value="SBP_5"/>
</dbReference>
<protein>
    <submittedName>
        <fullName evidence="6">ABC transporter substrate-binding protein</fullName>
    </submittedName>
</protein>
<dbReference type="Gene3D" id="3.10.105.10">
    <property type="entry name" value="Dipeptide-binding Protein, Domain 3"/>
    <property type="match status" value="1"/>
</dbReference>
<accession>A0ABD5YW81</accession>
<organism evidence="6 7">
    <name type="scientific">Halocatena marina</name>
    <dbReference type="NCBI Taxonomy" id="2934937"/>
    <lineage>
        <taxon>Archaea</taxon>
        <taxon>Methanobacteriati</taxon>
        <taxon>Methanobacteriota</taxon>
        <taxon>Stenosarchaea group</taxon>
        <taxon>Halobacteria</taxon>
        <taxon>Halobacteriales</taxon>
        <taxon>Natronomonadaceae</taxon>
        <taxon>Halocatena</taxon>
    </lineage>
</organism>
<feature type="non-terminal residue" evidence="6">
    <location>
        <position position="1"/>
    </location>
</feature>
<evidence type="ECO:0000259" key="5">
    <source>
        <dbReference type="Pfam" id="PF00496"/>
    </source>
</evidence>
<dbReference type="PANTHER" id="PTHR30290">
    <property type="entry name" value="PERIPLASMIC BINDING COMPONENT OF ABC TRANSPORTER"/>
    <property type="match status" value="1"/>
</dbReference>
<evidence type="ECO:0000313" key="7">
    <source>
        <dbReference type="Proteomes" id="UP001596417"/>
    </source>
</evidence>
<dbReference type="Proteomes" id="UP001596417">
    <property type="component" value="Unassembled WGS sequence"/>
</dbReference>
<dbReference type="RefSeq" id="WP_390206753.1">
    <property type="nucleotide sequence ID" value="NZ_JBHTAX010000005.1"/>
</dbReference>
<evidence type="ECO:0000313" key="6">
    <source>
        <dbReference type="EMBL" id="MFC7192491.1"/>
    </source>
</evidence>
<reference evidence="6 7" key="1">
    <citation type="journal article" date="2019" name="Int. J. Syst. Evol. Microbiol.">
        <title>The Global Catalogue of Microorganisms (GCM) 10K type strain sequencing project: providing services to taxonomists for standard genome sequencing and annotation.</title>
        <authorList>
            <consortium name="The Broad Institute Genomics Platform"/>
            <consortium name="The Broad Institute Genome Sequencing Center for Infectious Disease"/>
            <person name="Wu L."/>
            <person name="Ma J."/>
        </authorList>
    </citation>
    <scope>NUCLEOTIDE SEQUENCE [LARGE SCALE GENOMIC DNA]</scope>
    <source>
        <strain evidence="6 7">RDMS1</strain>
    </source>
</reference>
<comment type="similarity">
    <text evidence="1">Belongs to the bacterial solute-binding protein 5 family.</text>
</comment>
<dbReference type="InterPro" id="IPR000914">
    <property type="entry name" value="SBP_5_dom"/>
</dbReference>
<keyword evidence="7" id="KW-1185">Reference proteome</keyword>
<evidence type="ECO:0000256" key="2">
    <source>
        <dbReference type="ARBA" id="ARBA00022448"/>
    </source>
</evidence>
<dbReference type="PANTHER" id="PTHR30290:SF9">
    <property type="entry name" value="OLIGOPEPTIDE-BINDING PROTEIN APPA"/>
    <property type="match status" value="1"/>
</dbReference>
<evidence type="ECO:0000256" key="4">
    <source>
        <dbReference type="SAM" id="MobiDB-lite"/>
    </source>
</evidence>
<evidence type="ECO:0000256" key="3">
    <source>
        <dbReference type="ARBA" id="ARBA00022729"/>
    </source>
</evidence>
<dbReference type="EMBL" id="JBHTAX010000005">
    <property type="protein sequence ID" value="MFC7192491.1"/>
    <property type="molecule type" value="Genomic_DNA"/>
</dbReference>
<dbReference type="Pfam" id="PF00496">
    <property type="entry name" value="SBP_bac_5"/>
    <property type="match status" value="1"/>
</dbReference>
<proteinExistence type="inferred from homology"/>